<dbReference type="RefSeq" id="XP_002542600.1">
    <property type="nucleotide sequence ID" value="XM_002542554.1"/>
</dbReference>
<sequence length="325" mass="36554">MFNEAAIWPIPPVDYRSRVLKSVLSRIEDAFTDPEEDEILDDLMNTWSDLITRPRRSPLEEAQELSYIKYSPPGRLDSTPSQSVITSENRGLILSSGTTGFRTWEAALHLGTYLSTLTGRARIAGKNVVELGAGTGFLSMYCLKYLDANHVVATDRELALLSNIQDCVSRNNLDRLKFRTCIWEWGRPFEPTGRVDADCPTSFDVALGSDLIYDTDLVPVLLSTLHDLFDNYGLKEFIISATLRNPKTFTTFLKSCGANPRQILPMSAVVVHTSRSLISMSLEESYFHTQPIDFSAPPLESQDGFFHNTNVPIRTYRITTRETQS</sequence>
<evidence type="ECO:0000313" key="2">
    <source>
        <dbReference type="Proteomes" id="UP000002058"/>
    </source>
</evidence>
<dbReference type="EMBL" id="CH476615">
    <property type="protein sequence ID" value="EEP77267.1"/>
    <property type="molecule type" value="Genomic_DNA"/>
</dbReference>
<proteinExistence type="predicted"/>
<dbReference type="Gene3D" id="3.40.50.150">
    <property type="entry name" value="Vaccinia Virus protein VP39"/>
    <property type="match status" value="1"/>
</dbReference>
<keyword evidence="2" id="KW-1185">Reference proteome</keyword>
<protein>
    <submittedName>
        <fullName evidence="1">Uncharacterized protein</fullName>
    </submittedName>
</protein>
<dbReference type="PANTHER" id="PTHR14614">
    <property type="entry name" value="HEPATOCELLULAR CARCINOMA-ASSOCIATED ANTIGEN"/>
    <property type="match status" value="1"/>
</dbReference>
<dbReference type="VEuPathDB" id="FungiDB:UREG_02116"/>
<reference evidence="2" key="1">
    <citation type="journal article" date="2009" name="Genome Res.">
        <title>Comparative genomic analyses of the human fungal pathogens Coccidioides and their relatives.</title>
        <authorList>
            <person name="Sharpton T.J."/>
            <person name="Stajich J.E."/>
            <person name="Rounsley S.D."/>
            <person name="Gardner M.J."/>
            <person name="Wortman J.R."/>
            <person name="Jordar V.S."/>
            <person name="Maiti R."/>
            <person name="Kodira C.D."/>
            <person name="Neafsey D.E."/>
            <person name="Zeng Q."/>
            <person name="Hung C.-Y."/>
            <person name="McMahan C."/>
            <person name="Muszewska A."/>
            <person name="Grynberg M."/>
            <person name="Mandel M.A."/>
            <person name="Kellner E.M."/>
            <person name="Barker B.M."/>
            <person name="Galgiani J.N."/>
            <person name="Orbach M.J."/>
            <person name="Kirkland T.N."/>
            <person name="Cole G.T."/>
            <person name="Henn M.R."/>
            <person name="Birren B.W."/>
            <person name="Taylor J.W."/>
        </authorList>
    </citation>
    <scope>NUCLEOTIDE SEQUENCE [LARGE SCALE GENOMIC DNA]</scope>
    <source>
        <strain evidence="2">UAMH 1704</strain>
    </source>
</reference>
<dbReference type="Proteomes" id="UP000002058">
    <property type="component" value="Unassembled WGS sequence"/>
</dbReference>
<dbReference type="Pfam" id="PF10294">
    <property type="entry name" value="Methyltransf_16"/>
    <property type="match status" value="1"/>
</dbReference>
<dbReference type="eggNOG" id="KOG2497">
    <property type="taxonomic scope" value="Eukaryota"/>
</dbReference>
<organism evidence="1 2">
    <name type="scientific">Uncinocarpus reesii (strain UAMH 1704)</name>
    <dbReference type="NCBI Taxonomy" id="336963"/>
    <lineage>
        <taxon>Eukaryota</taxon>
        <taxon>Fungi</taxon>
        <taxon>Dikarya</taxon>
        <taxon>Ascomycota</taxon>
        <taxon>Pezizomycotina</taxon>
        <taxon>Eurotiomycetes</taxon>
        <taxon>Eurotiomycetidae</taxon>
        <taxon>Onygenales</taxon>
        <taxon>Onygenaceae</taxon>
        <taxon>Uncinocarpus</taxon>
    </lineage>
</organism>
<evidence type="ECO:0000313" key="1">
    <source>
        <dbReference type="EMBL" id="EEP77267.1"/>
    </source>
</evidence>
<dbReference type="InParanoid" id="C4JKF9"/>
<dbReference type="HOGENOM" id="CLU_038942_1_2_1"/>
<dbReference type="STRING" id="336963.C4JKF9"/>
<dbReference type="SUPFAM" id="SSF53335">
    <property type="entry name" value="S-adenosyl-L-methionine-dependent methyltransferases"/>
    <property type="match status" value="1"/>
</dbReference>
<dbReference type="OMA" id="PIRTYRI"/>
<accession>C4JKF9</accession>
<name>C4JKF9_UNCRE</name>
<dbReference type="InterPro" id="IPR029063">
    <property type="entry name" value="SAM-dependent_MTases_sf"/>
</dbReference>
<dbReference type="KEGG" id="ure:UREG_02116"/>
<dbReference type="InterPro" id="IPR019410">
    <property type="entry name" value="Methyltransf_16"/>
</dbReference>
<dbReference type="AlphaFoldDB" id="C4JKF9"/>
<dbReference type="GeneID" id="8441312"/>
<dbReference type="GO" id="GO:0008757">
    <property type="term" value="F:S-adenosylmethionine-dependent methyltransferase activity"/>
    <property type="evidence" value="ECO:0007669"/>
    <property type="project" value="UniProtKB-ARBA"/>
</dbReference>
<dbReference type="OrthoDB" id="194386at2759"/>
<gene>
    <name evidence="1" type="ORF">UREG_02116</name>
</gene>
<dbReference type="GO" id="GO:0005737">
    <property type="term" value="C:cytoplasm"/>
    <property type="evidence" value="ECO:0007669"/>
    <property type="project" value="TreeGrafter"/>
</dbReference>
<dbReference type="FunCoup" id="C4JKF9">
    <property type="interactions" value="432"/>
</dbReference>
<dbReference type="PANTHER" id="PTHR14614:SF130">
    <property type="entry name" value="PROTEIN-LYSINE N-METHYLTRANSFERASE EEF2KMT"/>
    <property type="match status" value="1"/>
</dbReference>